<dbReference type="GO" id="GO:0016020">
    <property type="term" value="C:membrane"/>
    <property type="evidence" value="ECO:0007669"/>
    <property type="project" value="UniProtKB-SubCell"/>
</dbReference>
<evidence type="ECO:0000256" key="5">
    <source>
        <dbReference type="SAM" id="MobiDB-lite"/>
    </source>
</evidence>
<protein>
    <submittedName>
        <fullName evidence="7">Transmembrane protein</fullName>
    </submittedName>
</protein>
<reference evidence="7 8" key="1">
    <citation type="submission" date="2015-12" db="EMBL/GenBank/DDBJ databases">
        <title>Dictyostelia acquired genes for synthesis and detection of signals that induce cell-type specialization by lateral gene transfer from prokaryotes.</title>
        <authorList>
            <person name="Gloeckner G."/>
            <person name="Schaap P."/>
        </authorList>
    </citation>
    <scope>NUCLEOTIDE SEQUENCE [LARGE SCALE GENOMIC DNA]</scope>
    <source>
        <strain evidence="7 8">TK</strain>
    </source>
</reference>
<name>A0A151Z6F4_TIELA</name>
<feature type="transmembrane region" description="Helical" evidence="6">
    <location>
        <begin position="116"/>
        <end position="133"/>
    </location>
</feature>
<keyword evidence="2 6" id="KW-0812">Transmembrane</keyword>
<evidence type="ECO:0000256" key="6">
    <source>
        <dbReference type="SAM" id="Phobius"/>
    </source>
</evidence>
<proteinExistence type="predicted"/>
<evidence type="ECO:0000313" key="8">
    <source>
        <dbReference type="Proteomes" id="UP000076078"/>
    </source>
</evidence>
<sequence>MTIFGEFSSEDSSFETIEPTPTPTPTKTDEVIIKIPFFRQSVPALWAMFALATLFVVLATLISCHLIYKHLKYYTQPDHQRYIVRIVFMIPIYAIYSLLCLFLHRFQVYFSLLRDCYEAYVLYMFFALCVNYGGGDKNLVTHFISHPVMRLPFPLNFIKVKPNENFLQVCRVGMLQYVFLRPFITLLSAIFEIFDLYDEGSYAPNRFYLYNSITINLSVTVALYIIVLFSIAAKEELAPYKPLLKFTSIKIVVFFCFWQSVAISGMTNFGWIPSIDGWSVGQISMGLQNFLICFEMFGVAILHIYAFPYELYRVRAFSAAPLIHRVEMGTVLKSVMNSVSQKDMVNETLKATKGTRIAKGVDRYEGLENREYNEFDVEAIELGEFQSYDNQLGSIIIDEFQDNQSLNGASLLHNNKKDHAITDEDFFSMMNNDFTNIDLSNFDQQALEDMNFDDDDDDLLFTARR</sequence>
<dbReference type="STRING" id="361077.A0A151Z6F4"/>
<keyword evidence="4 6" id="KW-0472">Membrane</keyword>
<dbReference type="AlphaFoldDB" id="A0A151Z6F4"/>
<dbReference type="InterPro" id="IPR005178">
    <property type="entry name" value="Ostalpha/TMEM184C"/>
</dbReference>
<dbReference type="OMA" id="TNFGWIP"/>
<dbReference type="Pfam" id="PF03619">
    <property type="entry name" value="Solute_trans_a"/>
    <property type="match status" value="1"/>
</dbReference>
<feature type="region of interest" description="Disordered" evidence="5">
    <location>
        <begin position="1"/>
        <end position="25"/>
    </location>
</feature>
<dbReference type="PANTHER" id="PTHR23423">
    <property type="entry name" value="ORGANIC SOLUTE TRANSPORTER-RELATED"/>
    <property type="match status" value="1"/>
</dbReference>
<evidence type="ECO:0000256" key="2">
    <source>
        <dbReference type="ARBA" id="ARBA00022692"/>
    </source>
</evidence>
<evidence type="ECO:0000256" key="1">
    <source>
        <dbReference type="ARBA" id="ARBA00004141"/>
    </source>
</evidence>
<feature type="transmembrane region" description="Helical" evidence="6">
    <location>
        <begin position="243"/>
        <end position="266"/>
    </location>
</feature>
<feature type="transmembrane region" description="Helical" evidence="6">
    <location>
        <begin position="44"/>
        <end position="68"/>
    </location>
</feature>
<comment type="caution">
    <text evidence="7">The sequence shown here is derived from an EMBL/GenBank/DDBJ whole genome shotgun (WGS) entry which is preliminary data.</text>
</comment>
<dbReference type="SMART" id="SM01417">
    <property type="entry name" value="Solute_trans_a"/>
    <property type="match status" value="1"/>
</dbReference>
<dbReference type="OrthoDB" id="5348404at2759"/>
<dbReference type="Proteomes" id="UP000076078">
    <property type="component" value="Unassembled WGS sequence"/>
</dbReference>
<feature type="transmembrane region" description="Helical" evidence="6">
    <location>
        <begin position="178"/>
        <end position="197"/>
    </location>
</feature>
<organism evidence="7 8">
    <name type="scientific">Tieghemostelium lacteum</name>
    <name type="common">Slime mold</name>
    <name type="synonym">Dictyostelium lacteum</name>
    <dbReference type="NCBI Taxonomy" id="361077"/>
    <lineage>
        <taxon>Eukaryota</taxon>
        <taxon>Amoebozoa</taxon>
        <taxon>Evosea</taxon>
        <taxon>Eumycetozoa</taxon>
        <taxon>Dictyostelia</taxon>
        <taxon>Dictyosteliales</taxon>
        <taxon>Raperosteliaceae</taxon>
        <taxon>Tieghemostelium</taxon>
    </lineage>
</organism>
<dbReference type="InParanoid" id="A0A151Z6F4"/>
<feature type="transmembrane region" description="Helical" evidence="6">
    <location>
        <begin position="286"/>
        <end position="307"/>
    </location>
</feature>
<evidence type="ECO:0000256" key="3">
    <source>
        <dbReference type="ARBA" id="ARBA00022989"/>
    </source>
</evidence>
<feature type="transmembrane region" description="Helical" evidence="6">
    <location>
        <begin position="83"/>
        <end position="104"/>
    </location>
</feature>
<evidence type="ECO:0000256" key="4">
    <source>
        <dbReference type="ARBA" id="ARBA00023136"/>
    </source>
</evidence>
<dbReference type="FunCoup" id="A0A151Z6F4">
    <property type="interactions" value="52"/>
</dbReference>
<keyword evidence="3 6" id="KW-1133">Transmembrane helix</keyword>
<gene>
    <name evidence="7" type="ORF">DLAC_09488</name>
</gene>
<evidence type="ECO:0000313" key="7">
    <source>
        <dbReference type="EMBL" id="KYQ89540.1"/>
    </source>
</evidence>
<comment type="subcellular location">
    <subcellularLocation>
        <location evidence="1">Membrane</location>
        <topology evidence="1">Multi-pass membrane protein</topology>
    </subcellularLocation>
</comment>
<keyword evidence="8" id="KW-1185">Reference proteome</keyword>
<accession>A0A151Z6F4</accession>
<feature type="transmembrane region" description="Helical" evidence="6">
    <location>
        <begin position="209"/>
        <end position="231"/>
    </location>
</feature>
<dbReference type="EMBL" id="LODT01000039">
    <property type="protein sequence ID" value="KYQ89540.1"/>
    <property type="molecule type" value="Genomic_DNA"/>
</dbReference>